<proteinExistence type="predicted"/>
<dbReference type="RefSeq" id="WP_133284560.1">
    <property type="nucleotide sequence ID" value="NZ_SMSI01000002.1"/>
</dbReference>
<dbReference type="Pfam" id="PF11927">
    <property type="entry name" value="HODM_asu-like"/>
    <property type="match status" value="1"/>
</dbReference>
<organism evidence="1 2">
    <name type="scientific">Pseudohoeflea suaedae</name>
    <dbReference type="NCBI Taxonomy" id="877384"/>
    <lineage>
        <taxon>Bacteria</taxon>
        <taxon>Pseudomonadati</taxon>
        <taxon>Pseudomonadota</taxon>
        <taxon>Alphaproteobacteria</taxon>
        <taxon>Hyphomicrobiales</taxon>
        <taxon>Rhizobiaceae</taxon>
        <taxon>Pseudohoeflea</taxon>
    </lineage>
</organism>
<dbReference type="OrthoDB" id="5242510at2"/>
<dbReference type="EMBL" id="SMSI01000002">
    <property type="protein sequence ID" value="TDH35860.1"/>
    <property type="molecule type" value="Genomic_DNA"/>
</dbReference>
<dbReference type="Proteomes" id="UP000295131">
    <property type="component" value="Unassembled WGS sequence"/>
</dbReference>
<reference evidence="1 2" key="1">
    <citation type="journal article" date="2013" name="Int. J. Syst. Evol. Microbiol.">
        <title>Hoeflea suaedae sp. nov., an endophytic bacterium isolated from the root of the halophyte Suaeda maritima.</title>
        <authorList>
            <person name="Chung E.J."/>
            <person name="Park J.A."/>
            <person name="Pramanik P."/>
            <person name="Bibi F."/>
            <person name="Jeon C.O."/>
            <person name="Chung Y.R."/>
        </authorList>
    </citation>
    <scope>NUCLEOTIDE SEQUENCE [LARGE SCALE GENOMIC DNA]</scope>
    <source>
        <strain evidence="1 2">YC6898</strain>
    </source>
</reference>
<accession>A0A4R5PJL8</accession>
<sequence>MGEAWPATPFAIGLSPLGERPWLIASDRLPDYLAEKHRLHAERPDRVFVAEPGTRAAQEETLQRVANWQTAHSPDRFSREEGSIRIEGMETPVELEGSDAPLLTAAWLCAEDLVLMRRGEDGWRLAAASLSFPSSWRLAEKFRRPITAIHKPVPGFSHGTRKALLVERIFDNLKPEAPVLRGNWSIYGDDKLFHPEPHAGDGADSAQPAASFLREERQTLTLLPGSGDILFTILITVTPLSELEKSADGRARASILAEQLDAMRDDELAYKAMTGRRDTFVKLLGKIATGTN</sequence>
<name>A0A4R5PJL8_9HYPH</name>
<comment type="caution">
    <text evidence="1">The sequence shown here is derived from an EMBL/GenBank/DDBJ whole genome shotgun (WGS) entry which is preliminary data.</text>
</comment>
<evidence type="ECO:0000313" key="2">
    <source>
        <dbReference type="Proteomes" id="UP000295131"/>
    </source>
</evidence>
<dbReference type="InterPro" id="IPR021848">
    <property type="entry name" value="HODM_asu-like"/>
</dbReference>
<evidence type="ECO:0000313" key="1">
    <source>
        <dbReference type="EMBL" id="TDH35860.1"/>
    </source>
</evidence>
<protein>
    <submittedName>
        <fullName evidence="1">DUF3445 domain-containing protein</fullName>
    </submittedName>
</protein>
<dbReference type="AlphaFoldDB" id="A0A4R5PJL8"/>
<keyword evidence="2" id="KW-1185">Reference proteome</keyword>
<gene>
    <name evidence="1" type="ORF">E2A64_11090</name>
</gene>